<proteinExistence type="predicted"/>
<comment type="caution">
    <text evidence="2">The sequence shown here is derived from an EMBL/GenBank/DDBJ whole genome shotgun (WGS) entry which is preliminary data.</text>
</comment>
<sequence length="140" mass="16217">MEIYYLIKILGWITVAGFCLAFLNYFLKRINKNYISKLGADQKKFADFYKKIMRSIVKNHKLIAAITFIAMLIHFFVVYSVNRIRLTGIIAALLLTATVSLGTYGAFISKNKKGPWLKIHRIIPFVLVIAIVIHVWFKQY</sequence>
<feature type="transmembrane region" description="Helical" evidence="1">
    <location>
        <begin position="62"/>
        <end position="81"/>
    </location>
</feature>
<evidence type="ECO:0000313" key="3">
    <source>
        <dbReference type="Proteomes" id="UP000036873"/>
    </source>
</evidence>
<feature type="transmembrane region" description="Helical" evidence="1">
    <location>
        <begin position="119"/>
        <end position="137"/>
    </location>
</feature>
<feature type="transmembrane region" description="Helical" evidence="1">
    <location>
        <begin position="6"/>
        <end position="27"/>
    </location>
</feature>
<protein>
    <recommendedName>
        <fullName evidence="4">DUF4405 domain-containing protein</fullName>
    </recommendedName>
</protein>
<dbReference type="RefSeq" id="WP_050741289.1">
    <property type="nucleotide sequence ID" value="NZ_LGYO01000042.1"/>
</dbReference>
<keyword evidence="1" id="KW-0812">Transmembrane</keyword>
<evidence type="ECO:0000313" key="2">
    <source>
        <dbReference type="EMBL" id="KNZ40834.1"/>
    </source>
</evidence>
<evidence type="ECO:0008006" key="4">
    <source>
        <dbReference type="Google" id="ProtNLM"/>
    </source>
</evidence>
<organism evidence="2 3">
    <name type="scientific">Acetobacterium bakii</name>
    <dbReference type="NCBI Taxonomy" id="52689"/>
    <lineage>
        <taxon>Bacteria</taxon>
        <taxon>Bacillati</taxon>
        <taxon>Bacillota</taxon>
        <taxon>Clostridia</taxon>
        <taxon>Eubacteriales</taxon>
        <taxon>Eubacteriaceae</taxon>
        <taxon>Acetobacterium</taxon>
    </lineage>
</organism>
<evidence type="ECO:0000256" key="1">
    <source>
        <dbReference type="SAM" id="Phobius"/>
    </source>
</evidence>
<reference evidence="3" key="1">
    <citation type="submission" date="2015-07" db="EMBL/GenBank/DDBJ databases">
        <title>Draft genome sequence of Acetobacterium bakii DSM 8293, a potential psychrophilic chemical producer through syngas fermentation.</title>
        <authorList>
            <person name="Song Y."/>
            <person name="Hwang S."/>
            <person name="Cho B.-K."/>
        </authorList>
    </citation>
    <scope>NUCLEOTIDE SEQUENCE [LARGE SCALE GENOMIC DNA]</scope>
    <source>
        <strain evidence="3">DSM 8239</strain>
    </source>
</reference>
<name>A0A0L6TX55_9FIRM</name>
<feature type="transmembrane region" description="Helical" evidence="1">
    <location>
        <begin position="87"/>
        <end position="107"/>
    </location>
</feature>
<gene>
    <name evidence="2" type="ORF">AKG39_15360</name>
</gene>
<keyword evidence="3" id="KW-1185">Reference proteome</keyword>
<keyword evidence="1" id="KW-0472">Membrane</keyword>
<dbReference type="Proteomes" id="UP000036873">
    <property type="component" value="Unassembled WGS sequence"/>
</dbReference>
<dbReference type="EMBL" id="LGYO01000042">
    <property type="protein sequence ID" value="KNZ40834.1"/>
    <property type="molecule type" value="Genomic_DNA"/>
</dbReference>
<accession>A0A0L6TX55</accession>
<dbReference type="OrthoDB" id="2085228at2"/>
<dbReference type="AlphaFoldDB" id="A0A0L6TX55"/>
<keyword evidence="1" id="KW-1133">Transmembrane helix</keyword>